<evidence type="ECO:0000313" key="2">
    <source>
        <dbReference type="WBParaSite" id="JU765_v2.g6296.t1"/>
    </source>
</evidence>
<dbReference type="Proteomes" id="UP000887576">
    <property type="component" value="Unplaced"/>
</dbReference>
<name>A0AC34RFD9_9BILA</name>
<reference evidence="2" key="1">
    <citation type="submission" date="2022-11" db="UniProtKB">
        <authorList>
            <consortium name="WormBaseParasite"/>
        </authorList>
    </citation>
    <scope>IDENTIFICATION</scope>
</reference>
<protein>
    <submittedName>
        <fullName evidence="2">Uncharacterized protein</fullName>
    </submittedName>
</protein>
<evidence type="ECO:0000313" key="1">
    <source>
        <dbReference type="Proteomes" id="UP000887576"/>
    </source>
</evidence>
<proteinExistence type="predicted"/>
<accession>A0AC34RFD9</accession>
<organism evidence="1 2">
    <name type="scientific">Panagrolaimus sp. JU765</name>
    <dbReference type="NCBI Taxonomy" id="591449"/>
    <lineage>
        <taxon>Eukaryota</taxon>
        <taxon>Metazoa</taxon>
        <taxon>Ecdysozoa</taxon>
        <taxon>Nematoda</taxon>
        <taxon>Chromadorea</taxon>
        <taxon>Rhabditida</taxon>
        <taxon>Tylenchina</taxon>
        <taxon>Panagrolaimomorpha</taxon>
        <taxon>Panagrolaimoidea</taxon>
        <taxon>Panagrolaimidae</taxon>
        <taxon>Panagrolaimus</taxon>
    </lineage>
</organism>
<sequence length="86" mass="10193">MWETNHDGVPAHKRRDDLLVGKLGWTHFDLDGQDGYFDVYIPTDDAQGYEWDWNYSEIYGVFHNVCSNFQGAYRTNDLLKSEYTFF</sequence>
<dbReference type="WBParaSite" id="JU765_v2.g6296.t1">
    <property type="protein sequence ID" value="JU765_v2.g6296.t1"/>
    <property type="gene ID" value="JU765_v2.g6296"/>
</dbReference>